<comment type="caution">
    <text evidence="2">The sequence shown here is derived from an EMBL/GenBank/DDBJ whole genome shotgun (WGS) entry which is preliminary data.</text>
</comment>
<name>A0AA38HX49_9CUCU</name>
<dbReference type="AlphaFoldDB" id="A0AA38HX49"/>
<reference evidence="2" key="1">
    <citation type="journal article" date="2023" name="G3 (Bethesda)">
        <title>Whole genome assemblies of Zophobas morio and Tenebrio molitor.</title>
        <authorList>
            <person name="Kaur S."/>
            <person name="Stinson S.A."/>
            <person name="diCenzo G.C."/>
        </authorList>
    </citation>
    <scope>NUCLEOTIDE SEQUENCE</scope>
    <source>
        <strain evidence="2">QUZm001</strain>
    </source>
</reference>
<dbReference type="SUPFAM" id="SSF53098">
    <property type="entry name" value="Ribonuclease H-like"/>
    <property type="match status" value="1"/>
</dbReference>
<proteinExistence type="predicted"/>
<accession>A0AA38HX49</accession>
<gene>
    <name evidence="2" type="ORF">Zmor_023532</name>
</gene>
<dbReference type="PANTHER" id="PTHR45749:SF21">
    <property type="entry name" value="DUF4371 DOMAIN-CONTAINING PROTEIN"/>
    <property type="match status" value="1"/>
</dbReference>
<dbReference type="PANTHER" id="PTHR45749">
    <property type="match status" value="1"/>
</dbReference>
<sequence length="539" mass="62330">MELNMFFNHHPVIPKNQIGLPFKVDKAFKRENGTNRVWLTYSFSKKALFCSVCLAFESKETNSFNSNCGMVDWKHVYQRIEEHERTILHGRNCDAYFMHLKNKTIDKLLYSQYPHKRNQKVINNRQILSTIINVIKFIGKTGLSYRGNLNEAAYSLENENIDHGNFLEIVLLISKYDIIFKKHLDVIIKASKRAHEKGNTRRTGNFLTFLSKTTINSIISIITKIMKKKMSVEILEAEMFSVEIDSTQDISTKEQCSVLIRYVYMGNIIERLFSLIRCTDTTGKGFEALVLNVLEKERFKISTFNVVMDIVVEAMNNRFLKNMDICRDMAILDPNNFEEICNKKSLPDNCMKYLSAKIIKYNSTATSSQLKEALLSFASNWEKLKLTLEDTYKTNYDLDLHIIEDDYDDEDGIDTVNLPNSSEITDVKLKKNICKSCKNCAICCYTVILKYNMFQGAYCALATAYQYLLTLPITQVECERSFSVLKYIKNRLRNRLTDDRLESFVIMNVEKSILNTVDNEEVINSLAAESSLLKKALIY</sequence>
<dbReference type="GO" id="GO:0046983">
    <property type="term" value="F:protein dimerization activity"/>
    <property type="evidence" value="ECO:0007669"/>
    <property type="project" value="InterPro"/>
</dbReference>
<evidence type="ECO:0000313" key="2">
    <source>
        <dbReference type="EMBL" id="KAJ3645913.1"/>
    </source>
</evidence>
<evidence type="ECO:0000259" key="1">
    <source>
        <dbReference type="Pfam" id="PF05699"/>
    </source>
</evidence>
<dbReference type="InterPro" id="IPR008906">
    <property type="entry name" value="HATC_C_dom"/>
</dbReference>
<protein>
    <recommendedName>
        <fullName evidence="1">HAT C-terminal dimerisation domain-containing protein</fullName>
    </recommendedName>
</protein>
<organism evidence="2 3">
    <name type="scientific">Zophobas morio</name>
    <dbReference type="NCBI Taxonomy" id="2755281"/>
    <lineage>
        <taxon>Eukaryota</taxon>
        <taxon>Metazoa</taxon>
        <taxon>Ecdysozoa</taxon>
        <taxon>Arthropoda</taxon>
        <taxon>Hexapoda</taxon>
        <taxon>Insecta</taxon>
        <taxon>Pterygota</taxon>
        <taxon>Neoptera</taxon>
        <taxon>Endopterygota</taxon>
        <taxon>Coleoptera</taxon>
        <taxon>Polyphaga</taxon>
        <taxon>Cucujiformia</taxon>
        <taxon>Tenebrionidae</taxon>
        <taxon>Zophobas</taxon>
    </lineage>
</organism>
<evidence type="ECO:0000313" key="3">
    <source>
        <dbReference type="Proteomes" id="UP001168821"/>
    </source>
</evidence>
<dbReference type="InterPro" id="IPR012337">
    <property type="entry name" value="RNaseH-like_sf"/>
</dbReference>
<dbReference type="EMBL" id="JALNTZ010000007">
    <property type="protein sequence ID" value="KAJ3645913.1"/>
    <property type="molecule type" value="Genomic_DNA"/>
</dbReference>
<dbReference type="Pfam" id="PF05699">
    <property type="entry name" value="Dimer_Tnp_hAT"/>
    <property type="match status" value="1"/>
</dbReference>
<feature type="domain" description="HAT C-terminal dimerisation" evidence="1">
    <location>
        <begin position="456"/>
        <end position="508"/>
    </location>
</feature>
<dbReference type="Proteomes" id="UP001168821">
    <property type="component" value="Unassembled WGS sequence"/>
</dbReference>
<keyword evidence="3" id="KW-1185">Reference proteome</keyword>